<gene>
    <name evidence="1" type="ORF">MA16_Dca021294</name>
</gene>
<dbReference type="EMBL" id="KZ501876">
    <property type="protein sequence ID" value="PKU87346.1"/>
    <property type="molecule type" value="Genomic_DNA"/>
</dbReference>
<organism evidence="1 2">
    <name type="scientific">Dendrobium catenatum</name>
    <dbReference type="NCBI Taxonomy" id="906689"/>
    <lineage>
        <taxon>Eukaryota</taxon>
        <taxon>Viridiplantae</taxon>
        <taxon>Streptophyta</taxon>
        <taxon>Embryophyta</taxon>
        <taxon>Tracheophyta</taxon>
        <taxon>Spermatophyta</taxon>
        <taxon>Magnoliopsida</taxon>
        <taxon>Liliopsida</taxon>
        <taxon>Asparagales</taxon>
        <taxon>Orchidaceae</taxon>
        <taxon>Epidendroideae</taxon>
        <taxon>Malaxideae</taxon>
        <taxon>Dendrobiinae</taxon>
        <taxon>Dendrobium</taxon>
    </lineage>
</organism>
<evidence type="ECO:0000313" key="2">
    <source>
        <dbReference type="Proteomes" id="UP000233837"/>
    </source>
</evidence>
<reference evidence="1 2" key="1">
    <citation type="journal article" date="2016" name="Sci. Rep.">
        <title>The Dendrobium catenatum Lindl. genome sequence provides insights into polysaccharide synthase, floral development and adaptive evolution.</title>
        <authorList>
            <person name="Zhang G.Q."/>
            <person name="Xu Q."/>
            <person name="Bian C."/>
            <person name="Tsai W.C."/>
            <person name="Yeh C.M."/>
            <person name="Liu K.W."/>
            <person name="Yoshida K."/>
            <person name="Zhang L.S."/>
            <person name="Chang S.B."/>
            <person name="Chen F."/>
            <person name="Shi Y."/>
            <person name="Su Y.Y."/>
            <person name="Zhang Y.Q."/>
            <person name="Chen L.J."/>
            <person name="Yin Y."/>
            <person name="Lin M."/>
            <person name="Huang H."/>
            <person name="Deng H."/>
            <person name="Wang Z.W."/>
            <person name="Zhu S.L."/>
            <person name="Zhao X."/>
            <person name="Deng C."/>
            <person name="Niu S.C."/>
            <person name="Huang J."/>
            <person name="Wang M."/>
            <person name="Liu G.H."/>
            <person name="Yang H.J."/>
            <person name="Xiao X.J."/>
            <person name="Hsiao Y.Y."/>
            <person name="Wu W.L."/>
            <person name="Chen Y.Y."/>
            <person name="Mitsuda N."/>
            <person name="Ohme-Takagi M."/>
            <person name="Luo Y.B."/>
            <person name="Van de Peer Y."/>
            <person name="Liu Z.J."/>
        </authorList>
    </citation>
    <scope>NUCLEOTIDE SEQUENCE [LARGE SCALE GENOMIC DNA]</scope>
    <source>
        <tissue evidence="1">The whole plant</tissue>
    </source>
</reference>
<dbReference type="Proteomes" id="UP000233837">
    <property type="component" value="Unassembled WGS sequence"/>
</dbReference>
<reference evidence="1 2" key="2">
    <citation type="journal article" date="2017" name="Nature">
        <title>The Apostasia genome and the evolution of orchids.</title>
        <authorList>
            <person name="Zhang G.Q."/>
            <person name="Liu K.W."/>
            <person name="Li Z."/>
            <person name="Lohaus R."/>
            <person name="Hsiao Y.Y."/>
            <person name="Niu S.C."/>
            <person name="Wang J.Y."/>
            <person name="Lin Y.C."/>
            <person name="Xu Q."/>
            <person name="Chen L.J."/>
            <person name="Yoshida K."/>
            <person name="Fujiwara S."/>
            <person name="Wang Z.W."/>
            <person name="Zhang Y.Q."/>
            <person name="Mitsuda N."/>
            <person name="Wang M."/>
            <person name="Liu G.H."/>
            <person name="Pecoraro L."/>
            <person name="Huang H.X."/>
            <person name="Xiao X.J."/>
            <person name="Lin M."/>
            <person name="Wu X.Y."/>
            <person name="Wu W.L."/>
            <person name="Chen Y.Y."/>
            <person name="Chang S.B."/>
            <person name="Sakamoto S."/>
            <person name="Ohme-Takagi M."/>
            <person name="Yagi M."/>
            <person name="Zeng S.J."/>
            <person name="Shen C.Y."/>
            <person name="Yeh C.M."/>
            <person name="Luo Y.B."/>
            <person name="Tsai W.C."/>
            <person name="Van de Peer Y."/>
            <person name="Liu Z.J."/>
        </authorList>
    </citation>
    <scope>NUCLEOTIDE SEQUENCE [LARGE SCALE GENOMIC DNA]</scope>
    <source>
        <tissue evidence="1">The whole plant</tissue>
    </source>
</reference>
<protein>
    <submittedName>
        <fullName evidence="1">Uncharacterized protein</fullName>
    </submittedName>
</protein>
<keyword evidence="2" id="KW-1185">Reference proteome</keyword>
<name>A0A2I0XHF1_9ASPA</name>
<accession>A0A2I0XHF1</accession>
<sequence>MPNDATRTVATPMVLIHGKVGAGGDGTWMTVDGPIVVQELVVDDLHEGREDSIQVILDGIVKAKPDVEEGRSSDVDVSVDVEYESAINFGIRHSSLPAMKEH</sequence>
<dbReference type="AlphaFoldDB" id="A0A2I0XHF1"/>
<proteinExistence type="predicted"/>
<evidence type="ECO:0000313" key="1">
    <source>
        <dbReference type="EMBL" id="PKU87346.1"/>
    </source>
</evidence>